<evidence type="ECO:0000313" key="6">
    <source>
        <dbReference type="Proteomes" id="UP000182264"/>
    </source>
</evidence>
<gene>
    <name evidence="5" type="ORF">A7E75_02435</name>
</gene>
<accession>A0A1L3GDV8</accession>
<dbReference type="SUPFAM" id="SSF47413">
    <property type="entry name" value="lambda repressor-like DNA-binding domains"/>
    <property type="match status" value="1"/>
</dbReference>
<dbReference type="Pfam" id="PF00717">
    <property type="entry name" value="Peptidase_S24"/>
    <property type="match status" value="1"/>
</dbReference>
<keyword evidence="6" id="KW-1185">Reference proteome</keyword>
<sequence length="215" mass="24523">MAHIGDRIRELRGNIHLDQLAEKLGVHPNTIRNYENGKRSPDTEFLAKLLEEIPGTNPGWLLTGEGARHRGDHQAQEGYVMFPRYEIQAGAGPGRLVESEQVVDFVSFKEDWVRSYLRVPRQKLALLNVKGDSMSPTMNDGDLILIDMRSDRIEDSAIYVIEFDEALLVKRIQRRFDGSVAIKSDNPFYEPEIIPKERAQSLRIVGRVIWTGKKV</sequence>
<evidence type="ECO:0000259" key="4">
    <source>
        <dbReference type="PROSITE" id="PS50943"/>
    </source>
</evidence>
<dbReference type="InterPro" id="IPR001387">
    <property type="entry name" value="Cro/C1-type_HTH"/>
</dbReference>
<dbReference type="Pfam" id="PF01381">
    <property type="entry name" value="HTH_3"/>
    <property type="match status" value="1"/>
</dbReference>
<keyword evidence="2" id="KW-0238">DNA-binding</keyword>
<dbReference type="KEGG" id="pace:A6070_11055"/>
<dbReference type="InterPro" id="IPR039418">
    <property type="entry name" value="LexA-like"/>
</dbReference>
<dbReference type="STRING" id="29542.A6070_11055"/>
<dbReference type="PANTHER" id="PTHR40661:SF3">
    <property type="entry name" value="FELS-1 PROPHAGE TRANSCRIPTIONAL REGULATOR"/>
    <property type="match status" value="1"/>
</dbReference>
<feature type="domain" description="HTH cro/C1-type" evidence="4">
    <location>
        <begin position="17"/>
        <end position="61"/>
    </location>
</feature>
<name>A0A1L3GDV8_SYNAC</name>
<dbReference type="Gene3D" id="1.10.260.40">
    <property type="entry name" value="lambda repressor-like DNA-binding domains"/>
    <property type="match status" value="1"/>
</dbReference>
<evidence type="ECO:0000256" key="2">
    <source>
        <dbReference type="ARBA" id="ARBA00023125"/>
    </source>
</evidence>
<evidence type="ECO:0000313" key="5">
    <source>
        <dbReference type="EMBL" id="APG24005.1"/>
    </source>
</evidence>
<dbReference type="SUPFAM" id="SSF51306">
    <property type="entry name" value="LexA/Signal peptidase"/>
    <property type="match status" value="1"/>
</dbReference>
<dbReference type="CDD" id="cd06529">
    <property type="entry name" value="S24_LexA-like"/>
    <property type="match status" value="1"/>
</dbReference>
<keyword evidence="1" id="KW-0805">Transcription regulation</keyword>
<dbReference type="InterPro" id="IPR010982">
    <property type="entry name" value="Lambda_DNA-bd_dom_sf"/>
</dbReference>
<dbReference type="InterPro" id="IPR015927">
    <property type="entry name" value="Peptidase_S24_S26A/B/C"/>
</dbReference>
<dbReference type="OrthoDB" id="5363392at2"/>
<dbReference type="EMBL" id="CP015518">
    <property type="protein sequence ID" value="APG24005.1"/>
    <property type="molecule type" value="Genomic_DNA"/>
</dbReference>
<evidence type="ECO:0000256" key="3">
    <source>
        <dbReference type="ARBA" id="ARBA00023163"/>
    </source>
</evidence>
<dbReference type="CDD" id="cd00093">
    <property type="entry name" value="HTH_XRE"/>
    <property type="match status" value="1"/>
</dbReference>
<keyword evidence="3" id="KW-0804">Transcription</keyword>
<dbReference type="RefSeq" id="WP_072285822.1">
    <property type="nucleotide sequence ID" value="NZ_CP015455.1"/>
</dbReference>
<dbReference type="PROSITE" id="PS50943">
    <property type="entry name" value="HTH_CROC1"/>
    <property type="match status" value="1"/>
</dbReference>
<evidence type="ECO:0000256" key="1">
    <source>
        <dbReference type="ARBA" id="ARBA00023015"/>
    </source>
</evidence>
<organism evidence="5 6">
    <name type="scientific">Syntrophotalea acetylenica</name>
    <name type="common">Pelobacter acetylenicus</name>
    <dbReference type="NCBI Taxonomy" id="29542"/>
    <lineage>
        <taxon>Bacteria</taxon>
        <taxon>Pseudomonadati</taxon>
        <taxon>Thermodesulfobacteriota</taxon>
        <taxon>Desulfuromonadia</taxon>
        <taxon>Desulfuromonadales</taxon>
        <taxon>Syntrophotaleaceae</taxon>
        <taxon>Syntrophotalea</taxon>
    </lineage>
</organism>
<dbReference type="Proteomes" id="UP000182264">
    <property type="component" value="Chromosome"/>
</dbReference>
<dbReference type="PANTHER" id="PTHR40661">
    <property type="match status" value="1"/>
</dbReference>
<proteinExistence type="predicted"/>
<reference evidence="5 6" key="1">
    <citation type="journal article" date="2017" name="Genome Announc.">
        <title>Complete Genome Sequences of Two Acetylene-Fermenting Pelobacter acetylenicus Strains.</title>
        <authorList>
            <person name="Sutton J.M."/>
            <person name="Baesman S.M."/>
            <person name="Fierst J.L."/>
            <person name="Poret-Peterson A.T."/>
            <person name="Oremland R.S."/>
            <person name="Dunlap D.S."/>
            <person name="Akob D.M."/>
        </authorList>
    </citation>
    <scope>NUCLEOTIDE SEQUENCE [LARGE SCALE GENOMIC DNA]</scope>
    <source>
        <strain evidence="5 6">DSM 3247</strain>
    </source>
</reference>
<protein>
    <recommendedName>
        <fullName evidence="4">HTH cro/C1-type domain-containing protein</fullName>
    </recommendedName>
</protein>
<dbReference type="SMART" id="SM00530">
    <property type="entry name" value="HTH_XRE"/>
    <property type="match status" value="1"/>
</dbReference>
<dbReference type="InterPro" id="IPR036286">
    <property type="entry name" value="LexA/Signal_pep-like_sf"/>
</dbReference>
<dbReference type="GO" id="GO:0003677">
    <property type="term" value="F:DNA binding"/>
    <property type="evidence" value="ECO:0007669"/>
    <property type="project" value="UniProtKB-KW"/>
</dbReference>
<dbReference type="Gene3D" id="2.10.109.10">
    <property type="entry name" value="Umud Fragment, subunit A"/>
    <property type="match status" value="1"/>
</dbReference>
<dbReference type="AlphaFoldDB" id="A0A1L3GDV8"/>